<gene>
    <name evidence="2" type="ORF">METZ01_LOCUS431879</name>
</gene>
<dbReference type="AlphaFoldDB" id="A0A382Y832"/>
<dbReference type="Gene3D" id="2.60.40.4070">
    <property type="match status" value="1"/>
</dbReference>
<dbReference type="InterPro" id="IPR026444">
    <property type="entry name" value="Secre_tail"/>
</dbReference>
<dbReference type="NCBIfam" id="TIGR04183">
    <property type="entry name" value="Por_Secre_tail"/>
    <property type="match status" value="1"/>
</dbReference>
<feature type="domain" description="Secretion system C-terminal sorting" evidence="1">
    <location>
        <begin position="15"/>
        <end position="84"/>
    </location>
</feature>
<dbReference type="Pfam" id="PF18962">
    <property type="entry name" value="Por_Secre_tail"/>
    <property type="match status" value="1"/>
</dbReference>
<evidence type="ECO:0000313" key="2">
    <source>
        <dbReference type="EMBL" id="SVD79025.1"/>
    </source>
</evidence>
<feature type="non-terminal residue" evidence="2">
    <location>
        <position position="1"/>
    </location>
</feature>
<dbReference type="EMBL" id="UINC01173431">
    <property type="protein sequence ID" value="SVD79025.1"/>
    <property type="molecule type" value="Genomic_DNA"/>
</dbReference>
<organism evidence="2">
    <name type="scientific">marine metagenome</name>
    <dbReference type="NCBI Taxonomy" id="408172"/>
    <lineage>
        <taxon>unclassified sequences</taxon>
        <taxon>metagenomes</taxon>
        <taxon>ecological metagenomes</taxon>
    </lineage>
</organism>
<reference evidence="2" key="1">
    <citation type="submission" date="2018-05" db="EMBL/GenBank/DDBJ databases">
        <authorList>
            <person name="Lanie J.A."/>
            <person name="Ng W.-L."/>
            <person name="Kazmierczak K.M."/>
            <person name="Andrzejewski T.M."/>
            <person name="Davidsen T.M."/>
            <person name="Wayne K.J."/>
            <person name="Tettelin H."/>
            <person name="Glass J.I."/>
            <person name="Rusch D."/>
            <person name="Podicherti R."/>
            <person name="Tsui H.-C.T."/>
            <person name="Winkler M.E."/>
        </authorList>
    </citation>
    <scope>NUCLEOTIDE SEQUENCE</scope>
</reference>
<accession>A0A382Y832</accession>
<proteinExistence type="predicted"/>
<sequence length="98" mass="11147">EKQPIPELFVLNKAYPNPFNPVTTIDFGLPMESHVEISIFDLRGQKVETLVNKFSQPGSYSINWNASHSASGVYFIHFTAWGDNTQYVSQIQKLMLVK</sequence>
<protein>
    <recommendedName>
        <fullName evidence="1">Secretion system C-terminal sorting domain-containing protein</fullName>
    </recommendedName>
</protein>
<name>A0A382Y832_9ZZZZ</name>
<evidence type="ECO:0000259" key="1">
    <source>
        <dbReference type="Pfam" id="PF18962"/>
    </source>
</evidence>